<dbReference type="OrthoDB" id="10249697at2759"/>
<keyword evidence="8" id="KW-0732">Signal</keyword>
<dbReference type="CDD" id="cd00124">
    <property type="entry name" value="MYSc"/>
    <property type="match status" value="1"/>
</dbReference>
<evidence type="ECO:0000313" key="10">
    <source>
        <dbReference type="EMBL" id="OLP80568.1"/>
    </source>
</evidence>
<dbReference type="InterPro" id="IPR001609">
    <property type="entry name" value="Myosin_head_motor_dom-like"/>
</dbReference>
<sequence>MWIKGSGLLALELLLGRRLVRFHPSPCKISGSKWKAGGLNEVWEKQQAAINAEEVRDLMLQEERQKAADRQDHVLPAPPSRKSTGEHGMTALAKSVLFGGAEGHWFWCWCLAALVEGNYIVVDDQGSKFEVPQEKARPVDPNCLKGVEDLLSLGDFNEGALLHNVNPFQNLAGLYSEAKQKFYRDRSAAAGASGDESDLPPHLFSVAAAAYTTMLSDARNQSIIISGESGAGKTEATKRILTYFANLQRSGSAVHEKMSIEEQVLRSNPILEAFGNVCHSEIAKTIRNDNSSRFGKFIDIELLIFSFDSSGKLQSARISNYLLEKSRIVKQQPDERGYHVCTDIPGVDDAGMFEEAVECMDGLGFSTEEKNSVFQLVAAVVHLGDMQFEEGDDGSRICDAVLAAKMCELLQVSKEAFTNTFQYRTMEDPFSKKMINMPQDATKKIGILDIYGFEVFEWNSFEQLCINFANEKLQQHFNSHMFTLEQRLYAEEGISWSHIQWKLGGKIYNTFKNSKVYKPSRFASTNFAVQHYAGEVLSFLEYLGLHSLNLSSVG</sequence>
<dbReference type="GO" id="GO:0005524">
    <property type="term" value="F:ATP binding"/>
    <property type="evidence" value="ECO:0007669"/>
    <property type="project" value="UniProtKB-UniRule"/>
</dbReference>
<evidence type="ECO:0000256" key="6">
    <source>
        <dbReference type="PROSITE-ProRule" id="PRU00782"/>
    </source>
</evidence>
<dbReference type="GO" id="GO:0000146">
    <property type="term" value="F:microfilament motor activity"/>
    <property type="evidence" value="ECO:0007669"/>
    <property type="project" value="TreeGrafter"/>
</dbReference>
<dbReference type="PANTHER" id="PTHR13140:SF845">
    <property type="entry name" value="MYOSIN-LIKE PROTEIN"/>
    <property type="match status" value="1"/>
</dbReference>
<evidence type="ECO:0000256" key="4">
    <source>
        <dbReference type="ARBA" id="ARBA00023175"/>
    </source>
</evidence>
<keyword evidence="1 6" id="KW-0547">Nucleotide-binding</keyword>
<dbReference type="Gene3D" id="1.20.120.720">
    <property type="entry name" value="Myosin VI head, motor domain, U50 subdomain"/>
    <property type="match status" value="1"/>
</dbReference>
<keyword evidence="2 6" id="KW-0067">ATP-binding</keyword>
<evidence type="ECO:0000259" key="9">
    <source>
        <dbReference type="PROSITE" id="PS51456"/>
    </source>
</evidence>
<evidence type="ECO:0000256" key="1">
    <source>
        <dbReference type="ARBA" id="ARBA00022741"/>
    </source>
</evidence>
<feature type="chain" id="PRO_5012706082" evidence="8">
    <location>
        <begin position="23"/>
        <end position="554"/>
    </location>
</feature>
<feature type="binding site" evidence="6">
    <location>
        <begin position="227"/>
        <end position="234"/>
    </location>
    <ligand>
        <name>ATP</name>
        <dbReference type="ChEBI" id="CHEBI:30616"/>
    </ligand>
</feature>
<evidence type="ECO:0000256" key="2">
    <source>
        <dbReference type="ARBA" id="ARBA00022840"/>
    </source>
</evidence>
<dbReference type="SUPFAM" id="SSF52540">
    <property type="entry name" value="P-loop containing nucleoside triphosphate hydrolases"/>
    <property type="match status" value="1"/>
</dbReference>
<dbReference type="Proteomes" id="UP000186817">
    <property type="component" value="Unassembled WGS sequence"/>
</dbReference>
<dbReference type="GO" id="GO:0051015">
    <property type="term" value="F:actin filament binding"/>
    <property type="evidence" value="ECO:0007669"/>
    <property type="project" value="TreeGrafter"/>
</dbReference>
<keyword evidence="5 6" id="KW-0009">Actin-binding</keyword>
<evidence type="ECO:0000313" key="11">
    <source>
        <dbReference type="Proteomes" id="UP000186817"/>
    </source>
</evidence>
<dbReference type="Pfam" id="PF00063">
    <property type="entry name" value="Myosin_head"/>
    <property type="match status" value="2"/>
</dbReference>
<dbReference type="AlphaFoldDB" id="A0A1Q9CCB3"/>
<dbReference type="InterPro" id="IPR036961">
    <property type="entry name" value="Kinesin_motor_dom_sf"/>
</dbReference>
<keyword evidence="4 6" id="KW-0505">Motor protein</keyword>
<dbReference type="GO" id="GO:0005737">
    <property type="term" value="C:cytoplasm"/>
    <property type="evidence" value="ECO:0007669"/>
    <property type="project" value="TreeGrafter"/>
</dbReference>
<keyword evidence="3 6" id="KW-0518">Myosin</keyword>
<dbReference type="Gene3D" id="1.20.58.530">
    <property type="match status" value="1"/>
</dbReference>
<evidence type="ECO:0000256" key="5">
    <source>
        <dbReference type="ARBA" id="ARBA00023203"/>
    </source>
</evidence>
<dbReference type="PRINTS" id="PR00193">
    <property type="entry name" value="MYOSINHEAVY"/>
</dbReference>
<organism evidence="10 11">
    <name type="scientific">Symbiodinium microadriaticum</name>
    <name type="common">Dinoflagellate</name>
    <name type="synonym">Zooxanthella microadriatica</name>
    <dbReference type="NCBI Taxonomy" id="2951"/>
    <lineage>
        <taxon>Eukaryota</taxon>
        <taxon>Sar</taxon>
        <taxon>Alveolata</taxon>
        <taxon>Dinophyceae</taxon>
        <taxon>Suessiales</taxon>
        <taxon>Symbiodiniaceae</taxon>
        <taxon>Symbiodinium</taxon>
    </lineage>
</organism>
<protein>
    <submittedName>
        <fullName evidence="10">Myosin-6</fullName>
    </submittedName>
</protein>
<feature type="signal peptide" evidence="8">
    <location>
        <begin position="1"/>
        <end position="22"/>
    </location>
</feature>
<dbReference type="PROSITE" id="PS51456">
    <property type="entry name" value="MYOSIN_MOTOR"/>
    <property type="match status" value="1"/>
</dbReference>
<reference evidence="10 11" key="1">
    <citation type="submission" date="2016-02" db="EMBL/GenBank/DDBJ databases">
        <title>Genome analysis of coral dinoflagellate symbionts highlights evolutionary adaptations to a symbiotic lifestyle.</title>
        <authorList>
            <person name="Aranda M."/>
            <person name="Li Y."/>
            <person name="Liew Y.J."/>
            <person name="Baumgarten S."/>
            <person name="Simakov O."/>
            <person name="Wilson M."/>
            <person name="Piel J."/>
            <person name="Ashoor H."/>
            <person name="Bougouffa S."/>
            <person name="Bajic V.B."/>
            <person name="Ryu T."/>
            <person name="Ravasi T."/>
            <person name="Bayer T."/>
            <person name="Micklem G."/>
            <person name="Kim H."/>
            <person name="Bhak J."/>
            <person name="Lajeunesse T.C."/>
            <person name="Voolstra C.R."/>
        </authorList>
    </citation>
    <scope>NUCLEOTIDE SEQUENCE [LARGE SCALE GENOMIC DNA]</scope>
    <source>
        <strain evidence="10 11">CCMP2467</strain>
    </source>
</reference>
<comment type="similarity">
    <text evidence="6">Belongs to the TRAFAC class myosin-kinesin ATPase superfamily. Myosin family.</text>
</comment>
<evidence type="ECO:0000256" key="8">
    <source>
        <dbReference type="SAM" id="SignalP"/>
    </source>
</evidence>
<dbReference type="GO" id="GO:0007015">
    <property type="term" value="P:actin filament organization"/>
    <property type="evidence" value="ECO:0007669"/>
    <property type="project" value="TreeGrafter"/>
</dbReference>
<evidence type="ECO:0000256" key="7">
    <source>
        <dbReference type="SAM" id="MobiDB-lite"/>
    </source>
</evidence>
<name>A0A1Q9CCB3_SYMMI</name>
<accession>A0A1Q9CCB3</accession>
<dbReference type="GO" id="GO:0016020">
    <property type="term" value="C:membrane"/>
    <property type="evidence" value="ECO:0007669"/>
    <property type="project" value="TreeGrafter"/>
</dbReference>
<dbReference type="Gene3D" id="3.40.850.10">
    <property type="entry name" value="Kinesin motor domain"/>
    <property type="match status" value="1"/>
</dbReference>
<dbReference type="InterPro" id="IPR027417">
    <property type="entry name" value="P-loop_NTPase"/>
</dbReference>
<comment type="caution">
    <text evidence="6">Lacks conserved residue(s) required for the propagation of feature annotation.</text>
</comment>
<dbReference type="GO" id="GO:0016459">
    <property type="term" value="C:myosin complex"/>
    <property type="evidence" value="ECO:0007669"/>
    <property type="project" value="UniProtKB-KW"/>
</dbReference>
<evidence type="ECO:0000256" key="3">
    <source>
        <dbReference type="ARBA" id="ARBA00023123"/>
    </source>
</evidence>
<feature type="domain" description="Myosin motor" evidence="9">
    <location>
        <begin position="165"/>
        <end position="554"/>
    </location>
</feature>
<dbReference type="EMBL" id="LSRX01001367">
    <property type="protein sequence ID" value="OLP80568.1"/>
    <property type="molecule type" value="Genomic_DNA"/>
</dbReference>
<comment type="caution">
    <text evidence="10">The sequence shown here is derived from an EMBL/GenBank/DDBJ whole genome shotgun (WGS) entry which is preliminary data.</text>
</comment>
<dbReference type="PANTHER" id="PTHR13140">
    <property type="entry name" value="MYOSIN"/>
    <property type="match status" value="1"/>
</dbReference>
<gene>
    <name evidence="10" type="primary">XI-2</name>
    <name evidence="10" type="ORF">AK812_SmicGene38985</name>
</gene>
<proteinExistence type="inferred from homology"/>
<dbReference type="SMART" id="SM00242">
    <property type="entry name" value="MYSc"/>
    <property type="match status" value="1"/>
</dbReference>
<keyword evidence="11" id="KW-1185">Reference proteome</keyword>
<feature type="region of interest" description="Disordered" evidence="7">
    <location>
        <begin position="67"/>
        <end position="86"/>
    </location>
</feature>